<accession>A0A371GAT1</accession>
<name>A0A371GAT1_MUCPR</name>
<dbReference type="AlphaFoldDB" id="A0A371GAT1"/>
<evidence type="ECO:0008006" key="3">
    <source>
        <dbReference type="Google" id="ProtNLM"/>
    </source>
</evidence>
<dbReference type="Proteomes" id="UP000257109">
    <property type="component" value="Unassembled WGS sequence"/>
</dbReference>
<organism evidence="1 2">
    <name type="scientific">Mucuna pruriens</name>
    <name type="common">Velvet bean</name>
    <name type="synonym">Dolichos pruriens</name>
    <dbReference type="NCBI Taxonomy" id="157652"/>
    <lineage>
        <taxon>Eukaryota</taxon>
        <taxon>Viridiplantae</taxon>
        <taxon>Streptophyta</taxon>
        <taxon>Embryophyta</taxon>
        <taxon>Tracheophyta</taxon>
        <taxon>Spermatophyta</taxon>
        <taxon>Magnoliopsida</taxon>
        <taxon>eudicotyledons</taxon>
        <taxon>Gunneridae</taxon>
        <taxon>Pentapetalae</taxon>
        <taxon>rosids</taxon>
        <taxon>fabids</taxon>
        <taxon>Fabales</taxon>
        <taxon>Fabaceae</taxon>
        <taxon>Papilionoideae</taxon>
        <taxon>50 kb inversion clade</taxon>
        <taxon>NPAAA clade</taxon>
        <taxon>indigoferoid/millettioid clade</taxon>
        <taxon>Phaseoleae</taxon>
        <taxon>Mucuna</taxon>
    </lineage>
</organism>
<sequence length="118" mass="14034">MGHINMSRGMRTFRGNPQGIRRTTMRNMFSMSILLQIIFLGFLKRESMLVEEAKYWWENTCARLEVEESFKNVFLAKYFSKDMRERNDMKFLELKQGNSIVVDDDGCFSSRFEHLSNN</sequence>
<dbReference type="EMBL" id="QJKJ01006162">
    <property type="protein sequence ID" value="RDX87662.1"/>
    <property type="molecule type" value="Genomic_DNA"/>
</dbReference>
<evidence type="ECO:0000313" key="1">
    <source>
        <dbReference type="EMBL" id="RDX87662.1"/>
    </source>
</evidence>
<reference evidence="1" key="1">
    <citation type="submission" date="2018-05" db="EMBL/GenBank/DDBJ databases">
        <title>Draft genome of Mucuna pruriens seed.</title>
        <authorList>
            <person name="Nnadi N.E."/>
            <person name="Vos R."/>
            <person name="Hasami M.H."/>
            <person name="Devisetty U.K."/>
            <person name="Aguiy J.C."/>
        </authorList>
    </citation>
    <scope>NUCLEOTIDE SEQUENCE [LARGE SCALE GENOMIC DNA]</scope>
    <source>
        <strain evidence="1">JCA_2017</strain>
    </source>
</reference>
<proteinExistence type="predicted"/>
<dbReference type="OrthoDB" id="1432379at2759"/>
<protein>
    <recommendedName>
        <fullName evidence="3">Retrotransposon gag domain-containing protein</fullName>
    </recommendedName>
</protein>
<gene>
    <name evidence="1" type="ORF">CR513_30838</name>
</gene>
<keyword evidence="2" id="KW-1185">Reference proteome</keyword>
<feature type="non-terminal residue" evidence="1">
    <location>
        <position position="1"/>
    </location>
</feature>
<evidence type="ECO:0000313" key="2">
    <source>
        <dbReference type="Proteomes" id="UP000257109"/>
    </source>
</evidence>
<comment type="caution">
    <text evidence="1">The sequence shown here is derived from an EMBL/GenBank/DDBJ whole genome shotgun (WGS) entry which is preliminary data.</text>
</comment>